<dbReference type="HOGENOM" id="CLU_069356_2_2_11"/>
<dbReference type="InterPro" id="IPR023772">
    <property type="entry name" value="DNA-bd_HTH_TetR-type_CS"/>
</dbReference>
<evidence type="ECO:0000256" key="4">
    <source>
        <dbReference type="PROSITE-ProRule" id="PRU00335"/>
    </source>
</evidence>
<dbReference type="InterPro" id="IPR001647">
    <property type="entry name" value="HTH_TetR"/>
</dbReference>
<dbReference type="InterPro" id="IPR050109">
    <property type="entry name" value="HTH-type_TetR-like_transc_reg"/>
</dbReference>
<keyword evidence="2 4" id="KW-0238">DNA-binding</keyword>
<dbReference type="InterPro" id="IPR041347">
    <property type="entry name" value="MftR_C"/>
</dbReference>
<feature type="domain" description="HTH tetR-type" evidence="5">
    <location>
        <begin position="20"/>
        <end position="80"/>
    </location>
</feature>
<evidence type="ECO:0000256" key="2">
    <source>
        <dbReference type="ARBA" id="ARBA00023125"/>
    </source>
</evidence>
<evidence type="ECO:0000313" key="6">
    <source>
        <dbReference type="EMBL" id="ABH00548.1"/>
    </source>
</evidence>
<name>Q0RVY8_RHOJR</name>
<dbReference type="Gene3D" id="1.10.357.10">
    <property type="entry name" value="Tetracycline Repressor, domain 2"/>
    <property type="match status" value="1"/>
</dbReference>
<dbReference type="Pfam" id="PF17754">
    <property type="entry name" value="TetR_C_14"/>
    <property type="match status" value="1"/>
</dbReference>
<evidence type="ECO:0000256" key="1">
    <source>
        <dbReference type="ARBA" id="ARBA00023015"/>
    </source>
</evidence>
<sequence length="214" mass="22891">MSLSEATGTAAADRFQRRRANAARAVEQAALRLFTQHGFDAVSVEDIATAAAISPRTFFRYFDSKDDVLLGYQRRLDTRLADALRDRPPSEGAVTALRAAFVATSTTPAEERVELLQRFRAIAASPSVQARSRGEHAAMTALVVPLVAERMGVDPQDPRPRVIAAALGAIALSAWDSWVAGAGTDDPADIIAAHLDLVVARFADLDQPSAKGPK</sequence>
<dbReference type="SUPFAM" id="SSF46689">
    <property type="entry name" value="Homeodomain-like"/>
    <property type="match status" value="1"/>
</dbReference>
<dbReference type="GO" id="GO:0000976">
    <property type="term" value="F:transcription cis-regulatory region binding"/>
    <property type="evidence" value="ECO:0007669"/>
    <property type="project" value="TreeGrafter"/>
</dbReference>
<keyword evidence="1" id="KW-0805">Transcription regulation</keyword>
<dbReference type="KEGG" id="rha:RHA1_ro10359"/>
<protein>
    <submittedName>
        <fullName evidence="6">Probable transcriptional regulator, TetR family</fullName>
    </submittedName>
</protein>
<keyword evidence="3" id="KW-0804">Transcription</keyword>
<gene>
    <name evidence="6" type="ordered locus">RHA1_ro10359</name>
</gene>
<dbReference type="PROSITE" id="PS50977">
    <property type="entry name" value="HTH_TETR_2"/>
    <property type="match status" value="1"/>
</dbReference>
<organism evidence="6 7">
    <name type="scientific">Rhodococcus jostii (strain RHA1)</name>
    <dbReference type="NCBI Taxonomy" id="101510"/>
    <lineage>
        <taxon>Bacteria</taxon>
        <taxon>Bacillati</taxon>
        <taxon>Actinomycetota</taxon>
        <taxon>Actinomycetes</taxon>
        <taxon>Mycobacteriales</taxon>
        <taxon>Nocardiaceae</taxon>
        <taxon>Rhodococcus</taxon>
    </lineage>
</organism>
<dbReference type="EMBL" id="CP000433">
    <property type="protein sequence ID" value="ABH00548.1"/>
    <property type="molecule type" value="Genomic_DNA"/>
</dbReference>
<dbReference type="AlphaFoldDB" id="Q0RVY8"/>
<dbReference type="PANTHER" id="PTHR30055:SF238">
    <property type="entry name" value="MYCOFACTOCIN BIOSYNTHESIS TRANSCRIPTIONAL REGULATOR MFTR-RELATED"/>
    <property type="match status" value="1"/>
</dbReference>
<evidence type="ECO:0000259" key="5">
    <source>
        <dbReference type="PROSITE" id="PS50977"/>
    </source>
</evidence>
<evidence type="ECO:0000256" key="3">
    <source>
        <dbReference type="ARBA" id="ARBA00023163"/>
    </source>
</evidence>
<dbReference type="GO" id="GO:0003700">
    <property type="term" value="F:DNA-binding transcription factor activity"/>
    <property type="evidence" value="ECO:0007669"/>
    <property type="project" value="TreeGrafter"/>
</dbReference>
<dbReference type="Proteomes" id="UP000008710">
    <property type="component" value="Plasmid pRHL2"/>
</dbReference>
<dbReference type="PANTHER" id="PTHR30055">
    <property type="entry name" value="HTH-TYPE TRANSCRIPTIONAL REGULATOR RUTR"/>
    <property type="match status" value="1"/>
</dbReference>
<dbReference type="PROSITE" id="PS01081">
    <property type="entry name" value="HTH_TETR_1"/>
    <property type="match status" value="1"/>
</dbReference>
<dbReference type="PRINTS" id="PR00455">
    <property type="entry name" value="HTHTETR"/>
</dbReference>
<accession>Q0RVY8</accession>
<reference evidence="7" key="1">
    <citation type="journal article" date="2006" name="Proc. Natl. Acad. Sci. U.S.A.">
        <title>The complete genome of Rhodococcus sp. RHA1 provides insights into a catabolic powerhouse.</title>
        <authorList>
            <person name="McLeod M.P."/>
            <person name="Warren R.L."/>
            <person name="Hsiao W.W.L."/>
            <person name="Araki N."/>
            <person name="Myhre M."/>
            <person name="Fernandes C."/>
            <person name="Miyazawa D."/>
            <person name="Wong W."/>
            <person name="Lillquist A.L."/>
            <person name="Wang D."/>
            <person name="Dosanjh M."/>
            <person name="Hara H."/>
            <person name="Petrescu A."/>
            <person name="Morin R.D."/>
            <person name="Yang G."/>
            <person name="Stott J.M."/>
            <person name="Schein J.E."/>
            <person name="Shin H."/>
            <person name="Smailus D."/>
            <person name="Siddiqui A.S."/>
            <person name="Marra M.A."/>
            <person name="Jones S.J.M."/>
            <person name="Holt R."/>
            <person name="Brinkman F.S.L."/>
            <person name="Miyauchi K."/>
            <person name="Fukuda M."/>
            <person name="Davies J.E."/>
            <person name="Mohn W.W."/>
            <person name="Eltis L.D."/>
        </authorList>
    </citation>
    <scope>NUCLEOTIDE SEQUENCE [LARGE SCALE GENOMIC DNA]</scope>
    <source>
        <strain evidence="7">RHA1</strain>
    </source>
</reference>
<evidence type="ECO:0000313" key="7">
    <source>
        <dbReference type="Proteomes" id="UP000008710"/>
    </source>
</evidence>
<dbReference type="Pfam" id="PF00440">
    <property type="entry name" value="TetR_N"/>
    <property type="match status" value="1"/>
</dbReference>
<proteinExistence type="predicted"/>
<dbReference type="InterPro" id="IPR009057">
    <property type="entry name" value="Homeodomain-like_sf"/>
</dbReference>
<geneLocation type="plasmid" evidence="6 7">
    <name>pRHL2</name>
</geneLocation>
<dbReference type="RefSeq" id="WP_011600185.1">
    <property type="nucleotide sequence ID" value="NC_008270.1"/>
</dbReference>
<keyword evidence="6" id="KW-0614">Plasmid</keyword>
<dbReference type="Gene3D" id="1.10.10.60">
    <property type="entry name" value="Homeodomain-like"/>
    <property type="match status" value="1"/>
</dbReference>
<feature type="DNA-binding region" description="H-T-H motif" evidence="4">
    <location>
        <begin position="43"/>
        <end position="62"/>
    </location>
</feature>